<keyword evidence="2" id="KW-1185">Reference proteome</keyword>
<accession>A0ABS5CCP5</accession>
<dbReference type="SUPFAM" id="SSF53850">
    <property type="entry name" value="Periplasmic binding protein-like II"/>
    <property type="match status" value="1"/>
</dbReference>
<sequence>MGEIEDRLREEGHVVFLLHKKTNTSYHPGIKGITMSSLGWIDFKDVWVQSASGS</sequence>
<organism evidence="1 2">
    <name type="scientific">Paenibacillus lignilyticus</name>
    <dbReference type="NCBI Taxonomy" id="1172615"/>
    <lineage>
        <taxon>Bacteria</taxon>
        <taxon>Bacillati</taxon>
        <taxon>Bacillota</taxon>
        <taxon>Bacilli</taxon>
        <taxon>Bacillales</taxon>
        <taxon>Paenibacillaceae</taxon>
        <taxon>Paenibacillus</taxon>
    </lineage>
</organism>
<dbReference type="RefSeq" id="WP_210658569.1">
    <property type="nucleotide sequence ID" value="NZ_JAGKSP010000004.1"/>
</dbReference>
<evidence type="ECO:0000313" key="2">
    <source>
        <dbReference type="Proteomes" id="UP000673394"/>
    </source>
</evidence>
<protein>
    <submittedName>
        <fullName evidence="1">Uncharacterized protein</fullName>
    </submittedName>
</protein>
<proteinExistence type="predicted"/>
<comment type="caution">
    <text evidence="1">The sequence shown here is derived from an EMBL/GenBank/DDBJ whole genome shotgun (WGS) entry which is preliminary data.</text>
</comment>
<name>A0ABS5CCP5_9BACL</name>
<dbReference type="Proteomes" id="UP000673394">
    <property type="component" value="Unassembled WGS sequence"/>
</dbReference>
<gene>
    <name evidence="1" type="ORF">I8J30_12090</name>
</gene>
<dbReference type="EMBL" id="JAGKSP010000004">
    <property type="protein sequence ID" value="MBP3963447.1"/>
    <property type="molecule type" value="Genomic_DNA"/>
</dbReference>
<reference evidence="1 2" key="1">
    <citation type="submission" date="2021-04" db="EMBL/GenBank/DDBJ databases">
        <title>Paenibacillus sp. DLE-14 whole genome sequence.</title>
        <authorList>
            <person name="Ham Y.J."/>
        </authorList>
    </citation>
    <scope>NUCLEOTIDE SEQUENCE [LARGE SCALE GENOMIC DNA]</scope>
    <source>
        <strain evidence="1 2">DLE-14</strain>
    </source>
</reference>
<evidence type="ECO:0000313" key="1">
    <source>
        <dbReference type="EMBL" id="MBP3963447.1"/>
    </source>
</evidence>